<reference evidence="1" key="1">
    <citation type="submission" date="2018-05" db="EMBL/GenBank/DDBJ databases">
        <authorList>
            <person name="Lanie J.A."/>
            <person name="Ng W.-L."/>
            <person name="Kazmierczak K.M."/>
            <person name="Andrzejewski T.M."/>
            <person name="Davidsen T.M."/>
            <person name="Wayne K.J."/>
            <person name="Tettelin H."/>
            <person name="Glass J.I."/>
            <person name="Rusch D."/>
            <person name="Podicherti R."/>
            <person name="Tsui H.-C.T."/>
            <person name="Winkler M.E."/>
        </authorList>
    </citation>
    <scope>NUCLEOTIDE SEQUENCE</scope>
</reference>
<accession>A0A383CB72</accession>
<organism evidence="1">
    <name type="scientific">marine metagenome</name>
    <dbReference type="NCBI Taxonomy" id="408172"/>
    <lineage>
        <taxon>unclassified sequences</taxon>
        <taxon>metagenomes</taxon>
        <taxon>ecological metagenomes</taxon>
    </lineage>
</organism>
<evidence type="ECO:0000313" key="1">
    <source>
        <dbReference type="EMBL" id="SVE29636.1"/>
    </source>
</evidence>
<proteinExistence type="predicted"/>
<sequence>MDLAGFVSAIPYKFTYLLPPKTR</sequence>
<dbReference type="EMBL" id="UINC01207520">
    <property type="protein sequence ID" value="SVE29636.1"/>
    <property type="molecule type" value="Genomic_DNA"/>
</dbReference>
<gene>
    <name evidence="1" type="ORF">METZ01_LOCUS482490</name>
</gene>
<protein>
    <submittedName>
        <fullName evidence="1">Uncharacterized protein</fullName>
    </submittedName>
</protein>
<dbReference type="AlphaFoldDB" id="A0A383CB72"/>
<name>A0A383CB72_9ZZZZ</name>